<protein>
    <submittedName>
        <fullName evidence="2">Uncharacterized protein</fullName>
    </submittedName>
</protein>
<organism evidence="2 3">
    <name type="scientific">Clostridium botulinum CFSAN001627</name>
    <dbReference type="NCBI Taxonomy" id="1232189"/>
    <lineage>
        <taxon>Bacteria</taxon>
        <taxon>Bacillati</taxon>
        <taxon>Bacillota</taxon>
        <taxon>Clostridia</taxon>
        <taxon>Eubacteriales</taxon>
        <taxon>Clostridiaceae</taxon>
        <taxon>Clostridium</taxon>
    </lineage>
</organism>
<gene>
    <name evidence="2" type="ORF">CFSAN001627_01385</name>
</gene>
<feature type="region of interest" description="Disordered" evidence="1">
    <location>
        <begin position="41"/>
        <end position="79"/>
    </location>
</feature>
<sequence>MPPDILPLAVPALITLPASTTQAAFIILQVYSFLSSSTSTAAAPTVHSGPGLPLKNTLPLPTFSSTGEHPRTTAAISHS</sequence>
<evidence type="ECO:0000313" key="3">
    <source>
        <dbReference type="Proteomes" id="UP000011944"/>
    </source>
</evidence>
<dbReference type="EMBL" id="AMXI01000081">
    <property type="protein sequence ID" value="EKN43297.1"/>
    <property type="molecule type" value="Genomic_DNA"/>
</dbReference>
<proteinExistence type="predicted"/>
<reference evidence="2 3" key="1">
    <citation type="submission" date="2012-10" db="EMBL/GenBank/DDBJ databases">
        <authorList>
            <person name="Strain E.A."/>
            <person name="Brown E."/>
            <person name="Allard M.W."/>
            <person name="Gonzalez-Escalona N."/>
            <person name="Timme R."/>
        </authorList>
    </citation>
    <scope>NUCLEOTIDE SEQUENCE [LARGE SCALE GENOMIC DNA]</scope>
    <source>
        <strain evidence="2 3">CFSAN001627</strain>
    </source>
</reference>
<dbReference type="AlphaFoldDB" id="M1ZU14"/>
<name>M1ZU14_CLOBO</name>
<comment type="caution">
    <text evidence="2">The sequence shown here is derived from an EMBL/GenBank/DDBJ whole genome shotgun (WGS) entry which is preliminary data.</text>
</comment>
<dbReference type="Proteomes" id="UP000011944">
    <property type="component" value="Unassembled WGS sequence"/>
</dbReference>
<accession>M1ZU14</accession>
<reference evidence="2 3" key="2">
    <citation type="submission" date="2013-03" db="EMBL/GenBank/DDBJ databases">
        <title>Diversity in Clostridium botulinum.</title>
        <authorList>
            <person name="Timme R.E."/>
            <person name="Allard M."/>
            <person name="Luo Y."/>
            <person name="Strain E."/>
            <person name="Gonzalez-Escalona N."/>
            <person name="Brown E."/>
        </authorList>
    </citation>
    <scope>NUCLEOTIDE SEQUENCE [LARGE SCALE GENOMIC DNA]</scope>
    <source>
        <strain evidence="2 3">CFSAN001627</strain>
    </source>
</reference>
<evidence type="ECO:0000313" key="2">
    <source>
        <dbReference type="EMBL" id="EKN43297.1"/>
    </source>
</evidence>
<evidence type="ECO:0000256" key="1">
    <source>
        <dbReference type="SAM" id="MobiDB-lite"/>
    </source>
</evidence>